<dbReference type="Gene3D" id="3.40.50.1460">
    <property type="match status" value="1"/>
</dbReference>
<gene>
    <name evidence="3" type="ORF">CEN44_05950</name>
</gene>
<feature type="domain" description="Peptidase C14 caspase" evidence="1">
    <location>
        <begin position="4"/>
        <end position="231"/>
    </location>
</feature>
<reference evidence="3 4" key="1">
    <citation type="submission" date="2017-08" db="EMBL/GenBank/DDBJ databases">
        <title>Genomes of Fischerella (Mastigocladus) sp. strains.</title>
        <authorList>
            <person name="Miller S.R."/>
        </authorList>
    </citation>
    <scope>NUCLEOTIDE SEQUENCE [LARGE SCALE GENOMIC DNA]</scope>
    <source>
        <strain evidence="3 4">CCMEE 5323</strain>
    </source>
</reference>
<dbReference type="Gene3D" id="1.25.40.620">
    <property type="match status" value="1"/>
</dbReference>
<evidence type="ECO:0000313" key="3">
    <source>
        <dbReference type="EMBL" id="PLZ92436.1"/>
    </source>
</evidence>
<name>A0A2N6K6D9_FISMU</name>
<dbReference type="GO" id="GO:0004197">
    <property type="term" value="F:cysteine-type endopeptidase activity"/>
    <property type="evidence" value="ECO:0007669"/>
    <property type="project" value="InterPro"/>
</dbReference>
<dbReference type="InterPro" id="IPR008629">
    <property type="entry name" value="GUN4-like"/>
</dbReference>
<organism evidence="3 4">
    <name type="scientific">Fischerella muscicola CCMEE 5323</name>
    <dbReference type="NCBI Taxonomy" id="2019572"/>
    <lineage>
        <taxon>Bacteria</taxon>
        <taxon>Bacillati</taxon>
        <taxon>Cyanobacteriota</taxon>
        <taxon>Cyanophyceae</taxon>
        <taxon>Nostocales</taxon>
        <taxon>Hapalosiphonaceae</taxon>
        <taxon>Fischerella</taxon>
    </lineage>
</organism>
<dbReference type="Proteomes" id="UP000235036">
    <property type="component" value="Unassembled WGS sequence"/>
</dbReference>
<dbReference type="Pfam" id="PF00656">
    <property type="entry name" value="Peptidase_C14"/>
    <property type="match status" value="1"/>
</dbReference>
<sequence>MTKNWALVIGINQYEFLEPLKYAKQDAQLMQNFLCNEIGFEQVFLFCDRSPKGLEASTHPYRNTLLQFLQDFFEQTCLEPGDNFWFFLSGHGIGHANQDYIMLCDGNPQDVENTALPVNYIFEKLRSCGAGNIILIFDACRDQNKTFGEKFGQQTQQLAHQNGFISIFACGCDEYSYEIDALQQGVFTYALLEGLGNQGQCATLERLNQYLRFRVPQLVHQYKHPRQTPHIVVEPKAKSHLIILPKHATLDDISQLKISAFQAEADKNLELAEQLWMQANIMASTPDIDAIAAMQRIASLRAEFLYSQTNIVLPASSLEKNGRLSLPLQTLEVTSTNNYQNEVNKTTENFFKRNNIAAFNSDFKNDKSNNIHNIKEQDINLYSALEINYQRLKDLLAAGKWKQADRETLTLLLKAAGREKEGWLNIQSINQLPCIDLCTIDQLWLKYSNERFGLSVQKGIWESVGAQGDNDYEIWCKFCDHVGWRVNNNWLFYSDLTFTSDAPKGHFPAAGVIHLLTQWRGWAVGSFSCVVGFSALASKMEICDL</sequence>
<evidence type="ECO:0000313" key="4">
    <source>
        <dbReference type="Proteomes" id="UP000235036"/>
    </source>
</evidence>
<dbReference type="PANTHER" id="PTHR34800">
    <property type="entry name" value="TETRAPYRROLE-BINDING PROTEIN, CHLOROPLASTIC"/>
    <property type="match status" value="1"/>
</dbReference>
<keyword evidence="4" id="KW-1185">Reference proteome</keyword>
<proteinExistence type="predicted"/>
<feature type="domain" description="GUN4-like" evidence="2">
    <location>
        <begin position="384"/>
        <end position="513"/>
    </location>
</feature>
<dbReference type="PANTHER" id="PTHR34800:SF1">
    <property type="entry name" value="TETRAPYRROLE-BINDING PROTEIN, CHLOROPLASTIC"/>
    <property type="match status" value="1"/>
</dbReference>
<evidence type="ECO:0000259" key="2">
    <source>
        <dbReference type="Pfam" id="PF05419"/>
    </source>
</evidence>
<dbReference type="EMBL" id="NRQW01000120">
    <property type="protein sequence ID" value="PLZ92436.1"/>
    <property type="molecule type" value="Genomic_DNA"/>
</dbReference>
<dbReference type="SUPFAM" id="SSF52129">
    <property type="entry name" value="Caspase-like"/>
    <property type="match status" value="1"/>
</dbReference>
<dbReference type="Gene3D" id="1.10.10.1770">
    <property type="entry name" value="Gun4-like"/>
    <property type="match status" value="1"/>
</dbReference>
<dbReference type="GO" id="GO:0006508">
    <property type="term" value="P:proteolysis"/>
    <property type="evidence" value="ECO:0007669"/>
    <property type="project" value="InterPro"/>
</dbReference>
<evidence type="ECO:0000259" key="1">
    <source>
        <dbReference type="Pfam" id="PF00656"/>
    </source>
</evidence>
<dbReference type="InterPro" id="IPR011600">
    <property type="entry name" value="Pept_C14_caspase"/>
</dbReference>
<dbReference type="Pfam" id="PF05419">
    <property type="entry name" value="GUN4"/>
    <property type="match status" value="1"/>
</dbReference>
<dbReference type="GO" id="GO:0046906">
    <property type="term" value="F:tetrapyrrole binding"/>
    <property type="evidence" value="ECO:0007669"/>
    <property type="project" value="TreeGrafter"/>
</dbReference>
<accession>A0A2N6K6D9</accession>
<dbReference type="AlphaFoldDB" id="A0A2N6K6D9"/>
<dbReference type="InterPro" id="IPR029030">
    <property type="entry name" value="Caspase-like_dom_sf"/>
</dbReference>
<dbReference type="InterPro" id="IPR037215">
    <property type="entry name" value="GUN4-like_sf"/>
</dbReference>
<protein>
    <submittedName>
        <fullName evidence="3">Transcriptional regulator</fullName>
    </submittedName>
</protein>
<dbReference type="RefSeq" id="WP_102204969.1">
    <property type="nucleotide sequence ID" value="NZ_CAWNVR010000183.1"/>
</dbReference>
<comment type="caution">
    <text evidence="3">The sequence shown here is derived from an EMBL/GenBank/DDBJ whole genome shotgun (WGS) entry which is preliminary data.</text>
</comment>
<dbReference type="SUPFAM" id="SSF140869">
    <property type="entry name" value="GUN4-like"/>
    <property type="match status" value="1"/>
</dbReference>
<dbReference type="CDD" id="cd16383">
    <property type="entry name" value="GUN4"/>
    <property type="match status" value="1"/>
</dbReference>